<feature type="compositionally biased region" description="Basic and acidic residues" evidence="4">
    <location>
        <begin position="57"/>
        <end position="70"/>
    </location>
</feature>
<dbReference type="Pfam" id="PF08585">
    <property type="entry name" value="RMI1_N_C"/>
    <property type="match status" value="1"/>
</dbReference>
<evidence type="ECO:0000256" key="3">
    <source>
        <dbReference type="ARBA" id="ARBA00077519"/>
    </source>
</evidence>
<feature type="region of interest" description="Disordered" evidence="4">
    <location>
        <begin position="1"/>
        <end position="78"/>
    </location>
</feature>
<name>A0A388LYI1_CHABU</name>
<feature type="compositionally biased region" description="Gly residues" evidence="4">
    <location>
        <begin position="30"/>
        <end position="50"/>
    </location>
</feature>
<dbReference type="Gramene" id="GBG87377">
    <property type="protein sequence ID" value="GBG87377"/>
    <property type="gene ID" value="CBR_g45436"/>
</dbReference>
<evidence type="ECO:0000256" key="4">
    <source>
        <dbReference type="SAM" id="MobiDB-lite"/>
    </source>
</evidence>
<dbReference type="GO" id="GO:0016604">
    <property type="term" value="C:nuclear body"/>
    <property type="evidence" value="ECO:0007669"/>
    <property type="project" value="TreeGrafter"/>
</dbReference>
<feature type="region of interest" description="Disordered" evidence="4">
    <location>
        <begin position="387"/>
        <end position="645"/>
    </location>
</feature>
<protein>
    <recommendedName>
        <fullName evidence="2">RecQ-mediated genome instability protein 1</fullName>
    </recommendedName>
    <alternativeName>
        <fullName evidence="3">BLM-associated protein of 75 kDa homolog</fullName>
    </alternativeName>
</protein>
<feature type="compositionally biased region" description="Acidic residues" evidence="4">
    <location>
        <begin position="509"/>
        <end position="519"/>
    </location>
</feature>
<dbReference type="Gene3D" id="2.40.50.770">
    <property type="entry name" value="RecQ-mediated genome instability protein Rmi1, C-terminal domain"/>
    <property type="match status" value="1"/>
</dbReference>
<dbReference type="PANTHER" id="PTHR14790">
    <property type="entry name" value="RECQ-MEDIATED GENOME INSTABILITY PROTEIN 1 RMI1"/>
    <property type="match status" value="1"/>
</dbReference>
<reference evidence="7 8" key="1">
    <citation type="journal article" date="2018" name="Cell">
        <title>The Chara Genome: Secondary Complexity and Implications for Plant Terrestrialization.</title>
        <authorList>
            <person name="Nishiyama T."/>
            <person name="Sakayama H."/>
            <person name="Vries J.D."/>
            <person name="Buschmann H."/>
            <person name="Saint-Marcoux D."/>
            <person name="Ullrich K.K."/>
            <person name="Haas F.B."/>
            <person name="Vanderstraeten L."/>
            <person name="Becker D."/>
            <person name="Lang D."/>
            <person name="Vosolsobe S."/>
            <person name="Rombauts S."/>
            <person name="Wilhelmsson P.K.I."/>
            <person name="Janitza P."/>
            <person name="Kern R."/>
            <person name="Heyl A."/>
            <person name="Rumpler F."/>
            <person name="Villalobos L.I.A.C."/>
            <person name="Clay J.M."/>
            <person name="Skokan R."/>
            <person name="Toyoda A."/>
            <person name="Suzuki Y."/>
            <person name="Kagoshima H."/>
            <person name="Schijlen E."/>
            <person name="Tajeshwar N."/>
            <person name="Catarino B."/>
            <person name="Hetherington A.J."/>
            <person name="Saltykova A."/>
            <person name="Bonnot C."/>
            <person name="Breuninger H."/>
            <person name="Symeonidi A."/>
            <person name="Radhakrishnan G.V."/>
            <person name="Van Nieuwerburgh F."/>
            <person name="Deforce D."/>
            <person name="Chang C."/>
            <person name="Karol K.G."/>
            <person name="Hedrich R."/>
            <person name="Ulvskov P."/>
            <person name="Glockner G."/>
            <person name="Delwiche C.F."/>
            <person name="Petrasek J."/>
            <person name="Van de Peer Y."/>
            <person name="Friml J."/>
            <person name="Beilby M."/>
            <person name="Dolan L."/>
            <person name="Kohara Y."/>
            <person name="Sugano S."/>
            <person name="Fujiyama A."/>
            <person name="Delaux P.-M."/>
            <person name="Quint M."/>
            <person name="TheiBen G."/>
            <person name="Hagemann M."/>
            <person name="Harholt J."/>
            <person name="Dunand C."/>
            <person name="Zachgo S."/>
            <person name="Langdale J."/>
            <person name="Maumus F."/>
            <person name="Straeten D.V.D."/>
            <person name="Gould S.B."/>
            <person name="Rensing S.A."/>
        </authorList>
    </citation>
    <scope>NUCLEOTIDE SEQUENCE [LARGE SCALE GENOMIC DNA]</scope>
    <source>
        <strain evidence="7 8">S276</strain>
    </source>
</reference>
<feature type="compositionally biased region" description="Low complexity" evidence="4">
    <location>
        <begin position="521"/>
        <end position="530"/>
    </location>
</feature>
<dbReference type="InterPro" id="IPR032199">
    <property type="entry name" value="RMI1_C"/>
</dbReference>
<sequence length="959" mass="103626">MEGNRGREAGMGWEVGGGRSEEGGRNRTSGEGGRNWGGAGIEGGKVGIGSGRSQSGESRDGGREGRDQGREVAIGGKQRSGWRHVIGEGSWVRGTEEVMRMMNARCLFPKAEWLTASLDFLKRNNPEFPRLPRGDQVGLCCELFLVSDMKDSSAGCLPPGVASLHKEKLQGTFVVQVNEVSDIGVPARERYETESGGPNRCLKLAMTDGKQLIFGIEYRRINSLKVFLPSGIKISIKDVYVRRGMLMLVPENVDIIGGCIEELEEARCRMVKRWNEPPKGRGRQIGPQMTLMEAARAAAWSQTGDGVPASGIPPSGIPENANGAATRPSVPATNSRPGVNFGAGAGVGVSGSTLGMGQSMQTNRPHQGGRPIVAAAPGVATTPMQEPYAADRHARQVQSSGQPTCAEGSEQGQQFRAHVQPPGSASDPDPLRSENRTSRFQSVTGDGRLPQHRHMPPHLQPLPDEDEDEFVLDEDRIPPHMQPLPDDDDDDGGDLLPHQNLPPHLQPLPDDDDDDDDDGGYLSPHQHLPPHLQPLPDDDDDDGGYLLPHQNLPPHLQPLPDDTPTGSTRDMHQRRGDLSPAHQPFPEGMGHAHRSGEKRGRVGDNEPLKGVASNIGSACELPLHGRMPRLGSVTDGREQASDLGDSAILKKCTDSASMLARRTAADEASIAGGPASEACRVRSSTGMQTSSIGEMPTVRGNVAASPVSISRPLPGNSGAVPMEIEDDDDNDEQRPPLRPTAPQQHQQQQQGSVRSGQQAEGGKLQNPDPCDDRRDRTGPYTASPDTVDEYHPFTYLADLIERSTGQEEGFATGRIKGLLVGVKSFEFRKTEKFKTIVWIDDGSAITVACIDHEFVRSLLCDDPKTISANMAPGADAGLMRDTRNRLLKMQEYFRNFEGTMDVKVPGKKEKESMEAEWAGKGVCAIITAMTEGFTSAEGLDLLSRLSKNVDRSVLQHHTK</sequence>
<dbReference type="GO" id="GO:0000724">
    <property type="term" value="P:double-strand break repair via homologous recombination"/>
    <property type="evidence" value="ECO:0007669"/>
    <property type="project" value="TreeGrafter"/>
</dbReference>
<feature type="compositionally biased region" description="Low complexity" evidence="4">
    <location>
        <begin position="544"/>
        <end position="565"/>
    </location>
</feature>
<feature type="compositionally biased region" description="Acidic residues" evidence="4">
    <location>
        <begin position="463"/>
        <end position="472"/>
    </location>
</feature>
<proteinExistence type="inferred from homology"/>
<dbReference type="SMART" id="SM01161">
    <property type="entry name" value="DUF1767"/>
    <property type="match status" value="1"/>
</dbReference>
<dbReference type="GO" id="GO:0000712">
    <property type="term" value="P:resolution of meiotic recombination intermediates"/>
    <property type="evidence" value="ECO:0007669"/>
    <property type="project" value="TreeGrafter"/>
</dbReference>
<dbReference type="STRING" id="69332.A0A388LYI1"/>
<dbReference type="GO" id="GO:0000166">
    <property type="term" value="F:nucleotide binding"/>
    <property type="evidence" value="ECO:0007669"/>
    <property type="project" value="InterPro"/>
</dbReference>
<evidence type="ECO:0000256" key="1">
    <source>
        <dbReference type="ARBA" id="ARBA00006395"/>
    </source>
</evidence>
<dbReference type="PANTHER" id="PTHR14790:SF15">
    <property type="entry name" value="RECQ-MEDIATED GENOME INSTABILITY PROTEIN 1"/>
    <property type="match status" value="1"/>
</dbReference>
<accession>A0A388LYI1</accession>
<evidence type="ECO:0000313" key="7">
    <source>
        <dbReference type="EMBL" id="GBG87377.1"/>
    </source>
</evidence>
<feature type="region of interest" description="Disordered" evidence="4">
    <location>
        <begin position="302"/>
        <end position="337"/>
    </location>
</feature>
<comment type="caution">
    <text evidence="7">The sequence shown here is derived from an EMBL/GenBank/DDBJ whole genome shotgun (WGS) entry which is preliminary data.</text>
</comment>
<evidence type="ECO:0000259" key="6">
    <source>
        <dbReference type="Pfam" id="PF16099"/>
    </source>
</evidence>
<comment type="similarity">
    <text evidence="1">Belongs to the RMI1 family.</text>
</comment>
<feature type="region of interest" description="Disordered" evidence="4">
    <location>
        <begin position="352"/>
        <end position="373"/>
    </location>
</feature>
<dbReference type="GO" id="GO:0031422">
    <property type="term" value="C:RecQ family helicase-topoisomerase III complex"/>
    <property type="evidence" value="ECO:0007669"/>
    <property type="project" value="TreeGrafter"/>
</dbReference>
<dbReference type="InterPro" id="IPR042470">
    <property type="entry name" value="RMI1_N_C_sf"/>
</dbReference>
<organism evidence="7 8">
    <name type="scientific">Chara braunii</name>
    <name type="common">Braun's stonewort</name>
    <dbReference type="NCBI Taxonomy" id="69332"/>
    <lineage>
        <taxon>Eukaryota</taxon>
        <taxon>Viridiplantae</taxon>
        <taxon>Streptophyta</taxon>
        <taxon>Charophyceae</taxon>
        <taxon>Charales</taxon>
        <taxon>Characeae</taxon>
        <taxon>Chara</taxon>
    </lineage>
</organism>
<gene>
    <name evidence="7" type="ORF">CBR_g45436</name>
</gene>
<dbReference type="FunFam" id="2.40.50.770:FF:000004">
    <property type="entry name" value="RecQ-mediated instability protein (DUF1767)"/>
    <property type="match status" value="1"/>
</dbReference>
<keyword evidence="8" id="KW-1185">Reference proteome</keyword>
<dbReference type="OrthoDB" id="341511at2759"/>
<dbReference type="Proteomes" id="UP000265515">
    <property type="component" value="Unassembled WGS sequence"/>
</dbReference>
<feature type="region of interest" description="Disordered" evidence="4">
    <location>
        <begin position="665"/>
        <end position="787"/>
    </location>
</feature>
<dbReference type="AlphaFoldDB" id="A0A388LYI1"/>
<feature type="compositionally biased region" description="Basic and acidic residues" evidence="4">
    <location>
        <begin position="594"/>
        <end position="607"/>
    </location>
</feature>
<feature type="compositionally biased region" description="Low complexity" evidence="4">
    <location>
        <begin position="494"/>
        <end position="503"/>
    </location>
</feature>
<feature type="compositionally biased region" description="Polar residues" evidence="4">
    <location>
        <begin position="353"/>
        <end position="365"/>
    </location>
</feature>
<feature type="domain" description="RecQ-mediated genome instability protein 1 C-terminal OB-fold" evidence="6">
    <location>
        <begin position="791"/>
        <end position="909"/>
    </location>
</feature>
<feature type="compositionally biased region" description="Polar residues" evidence="4">
    <location>
        <begin position="682"/>
        <end position="692"/>
    </location>
</feature>
<evidence type="ECO:0000259" key="5">
    <source>
        <dbReference type="Pfam" id="PF08585"/>
    </source>
</evidence>
<feature type="compositionally biased region" description="Low complexity" evidence="4">
    <location>
        <begin position="743"/>
        <end position="758"/>
    </location>
</feature>
<dbReference type="InterPro" id="IPR013894">
    <property type="entry name" value="RMI1_OB"/>
</dbReference>
<feature type="domain" description="RecQ mediated genome instability protein 1 OB-fold" evidence="5">
    <location>
        <begin position="157"/>
        <end position="267"/>
    </location>
</feature>
<evidence type="ECO:0000313" key="8">
    <source>
        <dbReference type="Proteomes" id="UP000265515"/>
    </source>
</evidence>
<dbReference type="EMBL" id="BFEA01000609">
    <property type="protein sequence ID" value="GBG87377.1"/>
    <property type="molecule type" value="Genomic_DNA"/>
</dbReference>
<dbReference type="Pfam" id="PF16099">
    <property type="entry name" value="RMI1_C"/>
    <property type="match status" value="1"/>
</dbReference>
<evidence type="ECO:0000256" key="2">
    <source>
        <dbReference type="ARBA" id="ARBA00018987"/>
    </source>
</evidence>